<feature type="compositionally biased region" description="Low complexity" evidence="2">
    <location>
        <begin position="507"/>
        <end position="523"/>
    </location>
</feature>
<feature type="transmembrane region" description="Helical" evidence="3">
    <location>
        <begin position="1180"/>
        <end position="1200"/>
    </location>
</feature>
<dbReference type="InterPro" id="IPR052270">
    <property type="entry name" value="CACF_protein"/>
</dbReference>
<feature type="compositionally biased region" description="Polar residues" evidence="2">
    <location>
        <begin position="487"/>
        <end position="498"/>
    </location>
</feature>
<proteinExistence type="predicted"/>
<evidence type="ECO:0000313" key="5">
    <source>
        <dbReference type="EMBL" id="CAF0933423.1"/>
    </source>
</evidence>
<dbReference type="PANTHER" id="PTHR22028:SF5">
    <property type="entry name" value="COILED-COIL DOMAIN-CONTAINING PROTEIN 191"/>
    <property type="match status" value="1"/>
</dbReference>
<feature type="coiled-coil region" evidence="1">
    <location>
        <begin position="614"/>
        <end position="670"/>
    </location>
</feature>
<name>A0A814BZF0_ADIRI</name>
<feature type="coiled-coil region" evidence="1">
    <location>
        <begin position="743"/>
        <end position="791"/>
    </location>
</feature>
<evidence type="ECO:0000313" key="6">
    <source>
        <dbReference type="Proteomes" id="UP000663852"/>
    </source>
</evidence>
<evidence type="ECO:0000256" key="3">
    <source>
        <dbReference type="SAM" id="Phobius"/>
    </source>
</evidence>
<dbReference type="EMBL" id="CAJNOJ010000041">
    <property type="protein sequence ID" value="CAF0933423.1"/>
    <property type="molecule type" value="Genomic_DNA"/>
</dbReference>
<accession>A0A814BZF0</accession>
<dbReference type="PROSITE" id="PS51934">
    <property type="entry name" value="LRAT"/>
    <property type="match status" value="1"/>
</dbReference>
<organism evidence="5 6">
    <name type="scientific">Adineta ricciae</name>
    <name type="common">Rotifer</name>
    <dbReference type="NCBI Taxonomy" id="249248"/>
    <lineage>
        <taxon>Eukaryota</taxon>
        <taxon>Metazoa</taxon>
        <taxon>Spiralia</taxon>
        <taxon>Gnathifera</taxon>
        <taxon>Rotifera</taxon>
        <taxon>Eurotatoria</taxon>
        <taxon>Bdelloidea</taxon>
        <taxon>Adinetida</taxon>
        <taxon>Adinetidae</taxon>
        <taxon>Adineta</taxon>
    </lineage>
</organism>
<keyword evidence="1" id="KW-0175">Coiled coil</keyword>
<dbReference type="Gene3D" id="3.90.1720.10">
    <property type="entry name" value="endopeptidase domain like (from Nostoc punctiforme)"/>
    <property type="match status" value="1"/>
</dbReference>
<dbReference type="PANTHER" id="PTHR22028">
    <property type="entry name" value="SFI1 SPINDLE BODY DOMAIN-CONTAINING PROTEIN-RELATED"/>
    <property type="match status" value="1"/>
</dbReference>
<dbReference type="Pfam" id="PF04970">
    <property type="entry name" value="LRAT"/>
    <property type="match status" value="1"/>
</dbReference>
<dbReference type="InterPro" id="IPR007053">
    <property type="entry name" value="LRAT_dom"/>
</dbReference>
<keyword evidence="3" id="KW-0812">Transmembrane</keyword>
<feature type="compositionally biased region" description="Basic and acidic residues" evidence="2">
    <location>
        <begin position="12"/>
        <end position="31"/>
    </location>
</feature>
<protein>
    <recommendedName>
        <fullName evidence="4">LRAT domain-containing protein</fullName>
    </recommendedName>
</protein>
<dbReference type="Proteomes" id="UP000663852">
    <property type="component" value="Unassembled WGS sequence"/>
</dbReference>
<gene>
    <name evidence="5" type="ORF">EDS130_LOCUS11425</name>
</gene>
<evidence type="ECO:0000256" key="2">
    <source>
        <dbReference type="SAM" id="MobiDB-lite"/>
    </source>
</evidence>
<reference evidence="5" key="1">
    <citation type="submission" date="2021-02" db="EMBL/GenBank/DDBJ databases">
        <authorList>
            <person name="Nowell W R."/>
        </authorList>
    </citation>
    <scope>NUCLEOTIDE SEQUENCE</scope>
</reference>
<feature type="region of interest" description="Disordered" evidence="2">
    <location>
        <begin position="1"/>
        <end position="31"/>
    </location>
</feature>
<feature type="region of interest" description="Disordered" evidence="2">
    <location>
        <begin position="474"/>
        <end position="529"/>
    </location>
</feature>
<evidence type="ECO:0000256" key="1">
    <source>
        <dbReference type="SAM" id="Coils"/>
    </source>
</evidence>
<keyword evidence="3" id="KW-1133">Transmembrane helix</keyword>
<feature type="region of interest" description="Disordered" evidence="2">
    <location>
        <begin position="283"/>
        <end position="313"/>
    </location>
</feature>
<keyword evidence="3" id="KW-0472">Membrane</keyword>
<dbReference type="OrthoDB" id="6256972at2759"/>
<comment type="caution">
    <text evidence="5">The sequence shown here is derived from an EMBL/GenBank/DDBJ whole genome shotgun (WGS) entry which is preliminary data.</text>
</comment>
<sequence length="1437" mass="168903">MNEAAPSHKTLYRWEKRQSALDKPSKPTKNDDITTWLRQVEHASSTAVESVFPRSSGRQTGKALVNQATVYAKATDNTYTEAREILDEWLNEKLRLEAGLDDSEDEHIAETNVRSVKQACNLSFDDDDQQLEFLREPKDLLTYKDPSLYYETHDESDLVKDILHDLRSKEVLTRQQLNAIEQTKPTTVDIQTKIEERHRQVSEILCSFCIEYRCFLQVKENHEKMQREREAKRKQAQAKKEAEAQARLVVLKEERERALKAKQEEEMIERHVVEIRREMNEKRLQEEDQRKHQREYEQARYERTKAEQERTRKEEELHKLKEIALKEQNELREKRLQTLVDDFIRMKSLTILQKHFSAWLHVVSERRLQMGRAAALADWKLLFQSFNYWRSTVRTKKLEEETEVHMTEMKVLSMKMQQANLHYERTLLRKSMITWQIFIRNERIAKNLKHEQEATKRKIDSFLDAASTGKLWGNEQQQQEHPPFPSQPATTNSTTRQQLKTRRVSIAPRPSSVTSRSRSAVPVGDKSSLTTRAQSDIKLDDFFQISSPRNEHEEFEQKTNLELVLPTDTRRMHLDFDQLSSSDEDLSKKKQRERRIRSEMAEHKSATRVMNTFENRYNAQMKMLKEQNRLLKDQQRMIEELKYQQDQQVLHNQLSNLEVLKAQQTEMEEKQRKQLVTDRRHATALIQAHNRGELQKQLNTSRLDNQTVVTDRPSTRGEMILSNMEERARKRYEMKTERETKRRAMEEEKLAKIQQMMEEKVRQEEEEKRLKAEEARDKRRLEKEREVERKQFEERLRVLSEKADAHCRLYRMRYFGINPLKKLIAIRHEHIQVAEEHHNHVLLQRTFNVWHETIRRDIEIKTARAEDFYKRLLYRRYFTSWQRYKQQTEIAEERAERHYMNRLVINTFKIWQDYTQTEILRLWRLDDLAREHNVKRLLKNALIIWRQYPVERKKELEREKRLADMRLKVKDLVPDYRGTESSSSSLTTVTSNVVRVLTHHEKRFQKTRKEKITDLNQLKPGDHVSFYKTDFYYAHHGIVCEARTNYLRVIHYFNTLEHARTALMKGSVYIAAIIESEWSVNLQSTSEDVYLHHYDNIPCFSNEETLQRAFSQLGKRGYSLIGNNCEHWARWCRTGEHYSEQIIKFRSLVKEKSATLLIVDPTALIVKDIAIVGVQTFGQFLSAIGSGLILTTVESIAAFIDIRKKKNERKKGSLSDVALKKYVVRRITSASTTIAGGTVGTVVGTILIPVPILGATVGGIVGSVGGKLLGGVSGIALSKILEVYEKIKASNIKKMTTVPQLMSNISPESQLIRGLMTLALDPVEEKHIEKVVQEAMEATAPYTSLYPSLDEFFHENDNTTKDKYKKVQELSTELFTDDQGSVEYFVLTPLPDENAPEEFASSTDLLVLRWPGHEMKPWETDGEKVLDIDELNKRKSN</sequence>
<evidence type="ECO:0000259" key="4">
    <source>
        <dbReference type="PROSITE" id="PS51934"/>
    </source>
</evidence>
<feature type="domain" description="LRAT" evidence="4">
    <location>
        <begin position="1025"/>
        <end position="1141"/>
    </location>
</feature>